<proteinExistence type="predicted"/>
<evidence type="ECO:0000313" key="1">
    <source>
        <dbReference type="EMBL" id="KAK6343178.1"/>
    </source>
</evidence>
<dbReference type="Proteomes" id="UP001313282">
    <property type="component" value="Unassembled WGS sequence"/>
</dbReference>
<name>A0AAN8NUF4_9PEZI</name>
<evidence type="ECO:0000313" key="2">
    <source>
        <dbReference type="Proteomes" id="UP001313282"/>
    </source>
</evidence>
<sequence length="105" mass="11407">MYSVSTKFTYATRAPLGASCQLLYPTSLIALRDRDRRVDTNALSSPPDVTKYLPQATAKQVAVRESPETSPSVGNPLHPWFGRLGSGSWILRQHNFAGRGTGTGT</sequence>
<keyword evidence="2" id="KW-1185">Reference proteome</keyword>
<organism evidence="1 2">
    <name type="scientific">Orbilia javanica</name>
    <dbReference type="NCBI Taxonomy" id="47235"/>
    <lineage>
        <taxon>Eukaryota</taxon>
        <taxon>Fungi</taxon>
        <taxon>Dikarya</taxon>
        <taxon>Ascomycota</taxon>
        <taxon>Pezizomycotina</taxon>
        <taxon>Orbiliomycetes</taxon>
        <taxon>Orbiliales</taxon>
        <taxon>Orbiliaceae</taxon>
        <taxon>Orbilia</taxon>
    </lineage>
</organism>
<accession>A0AAN8NUF4</accession>
<comment type="caution">
    <text evidence="1">The sequence shown here is derived from an EMBL/GenBank/DDBJ whole genome shotgun (WGS) entry which is preliminary data.</text>
</comment>
<gene>
    <name evidence="1" type="ORF">TWF718_008550</name>
</gene>
<dbReference type="EMBL" id="JAVHNR010000005">
    <property type="protein sequence ID" value="KAK6343178.1"/>
    <property type="molecule type" value="Genomic_DNA"/>
</dbReference>
<dbReference type="AlphaFoldDB" id="A0AAN8NUF4"/>
<reference evidence="1 2" key="1">
    <citation type="submission" date="2019-10" db="EMBL/GenBank/DDBJ databases">
        <authorList>
            <person name="Palmer J.M."/>
        </authorList>
    </citation>
    <scope>NUCLEOTIDE SEQUENCE [LARGE SCALE GENOMIC DNA]</scope>
    <source>
        <strain evidence="1 2">TWF718</strain>
    </source>
</reference>
<protein>
    <submittedName>
        <fullName evidence="1">Uncharacterized protein</fullName>
    </submittedName>
</protein>